<evidence type="ECO:0000256" key="5">
    <source>
        <dbReference type="ARBA" id="ARBA00022679"/>
    </source>
</evidence>
<accession>A0A0G2EY27</accession>
<evidence type="ECO:0000313" key="14">
    <source>
        <dbReference type="EMBL" id="KKY27507.1"/>
    </source>
</evidence>
<evidence type="ECO:0000256" key="9">
    <source>
        <dbReference type="ARBA" id="ARBA00022840"/>
    </source>
</evidence>
<evidence type="ECO:0000256" key="12">
    <source>
        <dbReference type="ARBA" id="ARBA00049494"/>
    </source>
</evidence>
<dbReference type="PANTHER" id="PTHR23293">
    <property type="entry name" value="FAD SYNTHETASE-RELATED FMN ADENYLYLTRANSFERASE"/>
    <property type="match status" value="1"/>
</dbReference>
<evidence type="ECO:0000256" key="10">
    <source>
        <dbReference type="ARBA" id="ARBA00031145"/>
    </source>
</evidence>
<dbReference type="EC" id="2.7.7.2" evidence="2"/>
<gene>
    <name evidence="14" type="ORF">UCRPC4_g01102</name>
</gene>
<evidence type="ECO:0000256" key="4">
    <source>
        <dbReference type="ARBA" id="ARBA00022643"/>
    </source>
</evidence>
<evidence type="ECO:0000256" key="6">
    <source>
        <dbReference type="ARBA" id="ARBA00022695"/>
    </source>
</evidence>
<keyword evidence="8" id="KW-0274">FAD</keyword>
<evidence type="ECO:0000256" key="3">
    <source>
        <dbReference type="ARBA" id="ARBA00022630"/>
    </source>
</evidence>
<dbReference type="GO" id="GO:0006747">
    <property type="term" value="P:FAD biosynthetic process"/>
    <property type="evidence" value="ECO:0007669"/>
    <property type="project" value="EnsemblFungi"/>
</dbReference>
<keyword evidence="4" id="KW-0288">FMN</keyword>
<evidence type="ECO:0000256" key="8">
    <source>
        <dbReference type="ARBA" id="ARBA00022827"/>
    </source>
</evidence>
<dbReference type="GO" id="GO:0005737">
    <property type="term" value="C:cytoplasm"/>
    <property type="evidence" value="ECO:0007669"/>
    <property type="project" value="EnsemblFungi"/>
</dbReference>
<organism evidence="14 15">
    <name type="scientific">Phaeomoniella chlamydospora</name>
    <name type="common">Phaeoacremonium chlamydosporum</name>
    <dbReference type="NCBI Taxonomy" id="158046"/>
    <lineage>
        <taxon>Eukaryota</taxon>
        <taxon>Fungi</taxon>
        <taxon>Dikarya</taxon>
        <taxon>Ascomycota</taxon>
        <taxon>Pezizomycotina</taxon>
        <taxon>Eurotiomycetes</taxon>
        <taxon>Chaetothyriomycetidae</taxon>
        <taxon>Phaeomoniellales</taxon>
        <taxon>Phaeomoniellaceae</taxon>
        <taxon>Phaeomoniella</taxon>
    </lineage>
</organism>
<keyword evidence="9" id="KW-0067">ATP-binding</keyword>
<dbReference type="OrthoDB" id="270728at2759"/>
<dbReference type="Gene3D" id="3.40.50.620">
    <property type="entry name" value="HUPs"/>
    <property type="match status" value="1"/>
</dbReference>
<dbReference type="Pfam" id="PF01507">
    <property type="entry name" value="PAPS_reduct"/>
    <property type="match status" value="1"/>
</dbReference>
<keyword evidence="6" id="KW-0548">Nucleotidyltransferase</keyword>
<protein>
    <recommendedName>
        <fullName evidence="2">FAD synthase</fullName>
        <ecNumber evidence="2">2.7.7.2</ecNumber>
    </recommendedName>
    <alternativeName>
        <fullName evidence="10">FAD pyrophosphorylase</fullName>
    </alternativeName>
    <alternativeName>
        <fullName evidence="11">FMN adenylyltransferase</fullName>
    </alternativeName>
</protein>
<dbReference type="AlphaFoldDB" id="A0A0G2EY27"/>
<evidence type="ECO:0000256" key="7">
    <source>
        <dbReference type="ARBA" id="ARBA00022741"/>
    </source>
</evidence>
<keyword evidence="5" id="KW-0808">Transferase</keyword>
<dbReference type="EMBL" id="LCWF01000024">
    <property type="protein sequence ID" value="KKY27507.1"/>
    <property type="molecule type" value="Genomic_DNA"/>
</dbReference>
<name>A0A0G2EY27_PHACM</name>
<reference evidence="14 15" key="2">
    <citation type="submission" date="2015-05" db="EMBL/GenBank/DDBJ databases">
        <authorList>
            <person name="Morales-Cruz A."/>
            <person name="Amrine K.C."/>
            <person name="Cantu D."/>
        </authorList>
    </citation>
    <scope>NUCLEOTIDE SEQUENCE [LARGE SCALE GENOMIC DNA]</scope>
    <source>
        <strain evidence="14">UCRPC4</strain>
    </source>
</reference>
<sequence>MQQDGITDTVITNFADEAINLPLSEVCALLNDRVEAFLKRPPTSDIEARVQSQTRISLNVIEEALQRYDLSSLSVSYNGGKDCLVLLILFLSSLHAHLRKTNSPFPSSIPSIYAYPPDPFSSVTSFVESSSKTYHLDLAHIPTNPRPSPSSSSSAAKVSIRDAFESYLRPRPHIRAIFVGTRRTDPHGSNLTFFDPTDHGWPQFMRIHPVIDWKLAEIWGFLRAKEFLHSGVTYCDLYDQGYTSLGGRGDTLPNPLLKIGQGNDEGRRSDGYRPAYELEEDGVERLGRE</sequence>
<keyword evidence="7" id="KW-0547">Nucleotide-binding</keyword>
<evidence type="ECO:0000259" key="13">
    <source>
        <dbReference type="Pfam" id="PF01507"/>
    </source>
</evidence>
<comment type="pathway">
    <text evidence="1">Cofactor biosynthesis; FAD biosynthesis; FAD from FMN: step 1/1.</text>
</comment>
<dbReference type="GO" id="GO:0003919">
    <property type="term" value="F:FMN adenylyltransferase activity"/>
    <property type="evidence" value="ECO:0007669"/>
    <property type="project" value="UniProtKB-EC"/>
</dbReference>
<reference evidence="14 15" key="1">
    <citation type="submission" date="2015-05" db="EMBL/GenBank/DDBJ databases">
        <title>Distinctive expansion of gene families associated with plant cell wall degradation and secondary metabolism in the genomes of grapevine trunk pathogens.</title>
        <authorList>
            <person name="Lawrence D.P."/>
            <person name="Travadon R."/>
            <person name="Rolshausen P.E."/>
            <person name="Baumgartner K."/>
        </authorList>
    </citation>
    <scope>NUCLEOTIDE SEQUENCE [LARGE SCALE GENOMIC DNA]</scope>
    <source>
        <strain evidence="14">UCRPC4</strain>
    </source>
</reference>
<evidence type="ECO:0000256" key="11">
    <source>
        <dbReference type="ARBA" id="ARBA00031871"/>
    </source>
</evidence>
<dbReference type="PANTHER" id="PTHR23293:SF9">
    <property type="entry name" value="FAD SYNTHASE"/>
    <property type="match status" value="1"/>
</dbReference>
<proteinExistence type="predicted"/>
<dbReference type="FunFam" id="3.40.50.620:FF:000187">
    <property type="entry name" value="Probable FAD synthetase"/>
    <property type="match status" value="1"/>
</dbReference>
<comment type="catalytic activity">
    <reaction evidence="12">
        <text>FMN + ATP + H(+) = FAD + diphosphate</text>
        <dbReference type="Rhea" id="RHEA:17237"/>
        <dbReference type="ChEBI" id="CHEBI:15378"/>
        <dbReference type="ChEBI" id="CHEBI:30616"/>
        <dbReference type="ChEBI" id="CHEBI:33019"/>
        <dbReference type="ChEBI" id="CHEBI:57692"/>
        <dbReference type="ChEBI" id="CHEBI:58210"/>
        <dbReference type="EC" id="2.7.7.2"/>
    </reaction>
</comment>
<comment type="caution">
    <text evidence="14">The sequence shown here is derived from an EMBL/GenBank/DDBJ whole genome shotgun (WGS) entry which is preliminary data.</text>
</comment>
<dbReference type="CDD" id="cd23948">
    <property type="entry name" value="FAD_synthase"/>
    <property type="match status" value="1"/>
</dbReference>
<evidence type="ECO:0000256" key="1">
    <source>
        <dbReference type="ARBA" id="ARBA00004726"/>
    </source>
</evidence>
<evidence type="ECO:0000313" key="15">
    <source>
        <dbReference type="Proteomes" id="UP000053317"/>
    </source>
</evidence>
<dbReference type="SUPFAM" id="SSF52402">
    <property type="entry name" value="Adenine nucleotide alpha hydrolases-like"/>
    <property type="match status" value="1"/>
</dbReference>
<evidence type="ECO:0000256" key="2">
    <source>
        <dbReference type="ARBA" id="ARBA00012393"/>
    </source>
</evidence>
<keyword evidence="15" id="KW-1185">Reference proteome</keyword>
<dbReference type="InterPro" id="IPR014729">
    <property type="entry name" value="Rossmann-like_a/b/a_fold"/>
</dbReference>
<feature type="domain" description="Phosphoadenosine phosphosulphate reductase" evidence="13">
    <location>
        <begin position="73"/>
        <end position="251"/>
    </location>
</feature>
<dbReference type="Proteomes" id="UP000053317">
    <property type="component" value="Unassembled WGS sequence"/>
</dbReference>
<dbReference type="InterPro" id="IPR002500">
    <property type="entry name" value="PAPS_reduct_dom"/>
</dbReference>
<keyword evidence="3" id="KW-0285">Flavoprotein</keyword>
<dbReference type="GO" id="GO:0005524">
    <property type="term" value="F:ATP binding"/>
    <property type="evidence" value="ECO:0007669"/>
    <property type="project" value="UniProtKB-KW"/>
</dbReference>